<name>A0ABN0XIR0_9ALTE</name>
<comment type="caution">
    <text evidence="5">The sequence shown here is derived from an EMBL/GenBank/DDBJ whole genome shotgun (WGS) entry which is preliminary data.</text>
</comment>
<evidence type="ECO:0000256" key="2">
    <source>
        <dbReference type="ARBA" id="ARBA00022803"/>
    </source>
</evidence>
<evidence type="ECO:0000256" key="1">
    <source>
        <dbReference type="ARBA" id="ARBA00022737"/>
    </source>
</evidence>
<evidence type="ECO:0000256" key="3">
    <source>
        <dbReference type="PROSITE-ProRule" id="PRU00339"/>
    </source>
</evidence>
<evidence type="ECO:0000313" key="5">
    <source>
        <dbReference type="EMBL" id="GAA0364968.1"/>
    </source>
</evidence>
<dbReference type="PROSITE" id="PS50005">
    <property type="entry name" value="TPR"/>
    <property type="match status" value="1"/>
</dbReference>
<dbReference type="RefSeq" id="WP_343846225.1">
    <property type="nucleotide sequence ID" value="NZ_BAAAEI010000020.1"/>
</dbReference>
<dbReference type="PANTHER" id="PTHR44186:SF1">
    <property type="entry name" value="BARDET-BIEDL SYNDROME 4 PROTEIN"/>
    <property type="match status" value="1"/>
</dbReference>
<dbReference type="PANTHER" id="PTHR44186">
    <property type="match status" value="1"/>
</dbReference>
<accession>A0ABN0XIR0</accession>
<organism evidence="5 6">
    <name type="scientific">Bowmanella denitrificans</name>
    <dbReference type="NCBI Taxonomy" id="366582"/>
    <lineage>
        <taxon>Bacteria</taxon>
        <taxon>Pseudomonadati</taxon>
        <taxon>Pseudomonadota</taxon>
        <taxon>Gammaproteobacteria</taxon>
        <taxon>Alteromonadales</taxon>
        <taxon>Alteromonadaceae</taxon>
        <taxon>Bowmanella</taxon>
    </lineage>
</organism>
<dbReference type="InterPro" id="IPR011990">
    <property type="entry name" value="TPR-like_helical_dom_sf"/>
</dbReference>
<feature type="signal peptide" evidence="4">
    <location>
        <begin position="1"/>
        <end position="28"/>
    </location>
</feature>
<protein>
    <submittedName>
        <fullName evidence="5">Tetratricopeptide repeat protein</fullName>
    </submittedName>
</protein>
<dbReference type="Pfam" id="PF13432">
    <property type="entry name" value="TPR_16"/>
    <property type="match status" value="1"/>
</dbReference>
<feature type="repeat" description="TPR" evidence="3">
    <location>
        <begin position="334"/>
        <end position="367"/>
    </location>
</feature>
<proteinExistence type="predicted"/>
<evidence type="ECO:0000256" key="4">
    <source>
        <dbReference type="SAM" id="SignalP"/>
    </source>
</evidence>
<dbReference type="SMART" id="SM00028">
    <property type="entry name" value="TPR"/>
    <property type="match status" value="3"/>
</dbReference>
<feature type="chain" id="PRO_5046333564" evidence="4">
    <location>
        <begin position="29"/>
        <end position="425"/>
    </location>
</feature>
<sequence length="425" mass="48457">MKMTKNPISKLIVLSSLVLCSYSGTVLAQQSTPPVMCPGYKQGPSNIPSERVGKKIQKAFEAYNNDQIKEALDILYEIDTSDAFDRAFTDKFIGQLLAVQEGQAKKSLQYLRNSVKDKQLTDADHASILRVVADVSLQDQQFQNAIDYYKKWMEFTCKEDPEVYLRMANAYYELKQWDNVIGPADKAIALYDKPNKNPYVMKLSAYFERKMWPQTIAVAEDLVRVFPDDPQWWSQLGMFYAQVEDYKKALAMLEVAYNNGFLKKESEIRVLSQLYASNDIPYKAASIMEKHMKEGLLKRDEKNLASLANAWHSAKEIKKAANYYGQAAALSNDPDYLRRQGTLLLSAEQYKDAVATLEKALEANKDAKEAGRLHMAIMEANFYQGNFKEAYKHVKLAMNDSATARSAKSWEPYIKEKARNRGIKI</sequence>
<dbReference type="EMBL" id="BAAAEI010000020">
    <property type="protein sequence ID" value="GAA0364968.1"/>
    <property type="molecule type" value="Genomic_DNA"/>
</dbReference>
<keyword evidence="4" id="KW-0732">Signal</keyword>
<keyword evidence="6" id="KW-1185">Reference proteome</keyword>
<reference evidence="5 6" key="1">
    <citation type="journal article" date="2019" name="Int. J. Syst. Evol. Microbiol.">
        <title>The Global Catalogue of Microorganisms (GCM) 10K type strain sequencing project: providing services to taxonomists for standard genome sequencing and annotation.</title>
        <authorList>
            <consortium name="The Broad Institute Genomics Platform"/>
            <consortium name="The Broad Institute Genome Sequencing Center for Infectious Disease"/>
            <person name="Wu L."/>
            <person name="Ma J."/>
        </authorList>
    </citation>
    <scope>NUCLEOTIDE SEQUENCE [LARGE SCALE GENOMIC DNA]</scope>
    <source>
        <strain evidence="5 6">JCM 13378</strain>
    </source>
</reference>
<evidence type="ECO:0000313" key="6">
    <source>
        <dbReference type="Proteomes" id="UP001501757"/>
    </source>
</evidence>
<dbReference type="Proteomes" id="UP001501757">
    <property type="component" value="Unassembled WGS sequence"/>
</dbReference>
<dbReference type="InterPro" id="IPR019734">
    <property type="entry name" value="TPR_rpt"/>
</dbReference>
<dbReference type="Gene3D" id="1.25.40.10">
    <property type="entry name" value="Tetratricopeptide repeat domain"/>
    <property type="match status" value="2"/>
</dbReference>
<gene>
    <name evidence="5" type="ORF">GCM10009092_31640</name>
</gene>
<keyword evidence="1" id="KW-0677">Repeat</keyword>
<keyword evidence="2 3" id="KW-0802">TPR repeat</keyword>
<dbReference type="SUPFAM" id="SSF48452">
    <property type="entry name" value="TPR-like"/>
    <property type="match status" value="1"/>
</dbReference>